<dbReference type="PANTHER" id="PTHR14950">
    <property type="entry name" value="DICER-RELATED"/>
    <property type="match status" value="1"/>
</dbReference>
<dbReference type="AlphaFoldDB" id="A0A8J5LJB8"/>
<keyword evidence="4" id="KW-1185">Reference proteome</keyword>
<dbReference type="GO" id="GO:0005737">
    <property type="term" value="C:cytoplasm"/>
    <property type="evidence" value="ECO:0007669"/>
    <property type="project" value="TreeGrafter"/>
</dbReference>
<comment type="caution">
    <text evidence="3">The sequence shown here is derived from an EMBL/GenBank/DDBJ whole genome shotgun (WGS) entry which is preliminary data.</text>
</comment>
<dbReference type="SUPFAM" id="SSF69065">
    <property type="entry name" value="RNase III domain-like"/>
    <property type="match status" value="1"/>
</dbReference>
<feature type="domain" description="RNase III" evidence="2">
    <location>
        <begin position="23"/>
        <end position="76"/>
    </location>
</feature>
<accession>A0A8J5LJB8</accession>
<evidence type="ECO:0000259" key="2">
    <source>
        <dbReference type="PROSITE" id="PS50142"/>
    </source>
</evidence>
<dbReference type="EMBL" id="JACMSC010000005">
    <property type="protein sequence ID" value="KAG6522406.1"/>
    <property type="molecule type" value="Genomic_DNA"/>
</dbReference>
<dbReference type="InterPro" id="IPR036389">
    <property type="entry name" value="RNase_III_sf"/>
</dbReference>
<dbReference type="Proteomes" id="UP000734854">
    <property type="component" value="Unassembled WGS sequence"/>
</dbReference>
<sequence length="300" mass="33848">MEPSSSRKEKVATELDIELPRKVAEIESILGLHFRNKSLLVEVITHGSYADHPSYQRIDFVVVLGLAISNYLYERYLTTLRHANVSNEKLFRAAVSDFTDLVTGEEEEDDGNLSEPFNQASDFTATIYWDYDFDLKLVWKLETMEEHPMEALNLSVRSGTKLWSFSLQGMFLHKRWMLLSSVVMGTGSTRQVAIAKINAAQDVLPKLSGRRNQTGFISKQQLFISEFLHLSGSVSISDFLGLQIELPGFRIIAEKSGPRKLQALSHVEVELQLKLSLSKTAIHSAPAPFLPLFSIMNRNT</sequence>
<protein>
    <recommendedName>
        <fullName evidence="2">RNase III domain-containing protein</fullName>
    </recommendedName>
</protein>
<gene>
    <name evidence="3" type="ORF">ZIOFF_019546</name>
</gene>
<evidence type="ECO:0000313" key="3">
    <source>
        <dbReference type="EMBL" id="KAG6522406.1"/>
    </source>
</evidence>
<dbReference type="GO" id="GO:0003723">
    <property type="term" value="F:RNA binding"/>
    <property type="evidence" value="ECO:0007669"/>
    <property type="project" value="TreeGrafter"/>
</dbReference>
<dbReference type="PANTHER" id="PTHR14950:SF49">
    <property type="entry name" value="RIBONUCLEASE 3-LIKE PROTEIN 2-RELATED"/>
    <property type="match status" value="1"/>
</dbReference>
<evidence type="ECO:0000313" key="4">
    <source>
        <dbReference type="Proteomes" id="UP000734854"/>
    </source>
</evidence>
<dbReference type="CDD" id="cd00593">
    <property type="entry name" value="RIBOc"/>
    <property type="match status" value="1"/>
</dbReference>
<reference evidence="3 4" key="1">
    <citation type="submission" date="2020-08" db="EMBL/GenBank/DDBJ databases">
        <title>Plant Genome Project.</title>
        <authorList>
            <person name="Zhang R.-G."/>
        </authorList>
    </citation>
    <scope>NUCLEOTIDE SEQUENCE [LARGE SCALE GENOMIC DNA]</scope>
    <source>
        <tissue evidence="3">Rhizome</tissue>
    </source>
</reference>
<name>A0A8J5LJB8_ZINOF</name>
<dbReference type="GO" id="GO:0030422">
    <property type="term" value="P:siRNA processing"/>
    <property type="evidence" value="ECO:0007669"/>
    <property type="project" value="TreeGrafter"/>
</dbReference>
<dbReference type="PROSITE" id="PS50142">
    <property type="entry name" value="RNASE_3_2"/>
    <property type="match status" value="1"/>
</dbReference>
<evidence type="ECO:0000256" key="1">
    <source>
        <dbReference type="ARBA" id="ARBA00022801"/>
    </source>
</evidence>
<organism evidence="3 4">
    <name type="scientific">Zingiber officinale</name>
    <name type="common">Ginger</name>
    <name type="synonym">Amomum zingiber</name>
    <dbReference type="NCBI Taxonomy" id="94328"/>
    <lineage>
        <taxon>Eukaryota</taxon>
        <taxon>Viridiplantae</taxon>
        <taxon>Streptophyta</taxon>
        <taxon>Embryophyta</taxon>
        <taxon>Tracheophyta</taxon>
        <taxon>Spermatophyta</taxon>
        <taxon>Magnoliopsida</taxon>
        <taxon>Liliopsida</taxon>
        <taxon>Zingiberales</taxon>
        <taxon>Zingiberaceae</taxon>
        <taxon>Zingiber</taxon>
    </lineage>
</organism>
<dbReference type="GO" id="GO:0005634">
    <property type="term" value="C:nucleus"/>
    <property type="evidence" value="ECO:0007669"/>
    <property type="project" value="TreeGrafter"/>
</dbReference>
<dbReference type="Gene3D" id="1.10.1520.10">
    <property type="entry name" value="Ribonuclease III domain"/>
    <property type="match status" value="1"/>
</dbReference>
<keyword evidence="1" id="KW-0378">Hydrolase</keyword>
<proteinExistence type="predicted"/>
<dbReference type="InterPro" id="IPR000999">
    <property type="entry name" value="RNase_III_dom"/>
</dbReference>
<dbReference type="GO" id="GO:0004525">
    <property type="term" value="F:ribonuclease III activity"/>
    <property type="evidence" value="ECO:0007669"/>
    <property type="project" value="InterPro"/>
</dbReference>